<accession>A0A445A2E2</accession>
<organism evidence="2 3">
    <name type="scientific">Arachis hypogaea</name>
    <name type="common">Peanut</name>
    <dbReference type="NCBI Taxonomy" id="3818"/>
    <lineage>
        <taxon>Eukaryota</taxon>
        <taxon>Viridiplantae</taxon>
        <taxon>Streptophyta</taxon>
        <taxon>Embryophyta</taxon>
        <taxon>Tracheophyta</taxon>
        <taxon>Spermatophyta</taxon>
        <taxon>Magnoliopsida</taxon>
        <taxon>eudicotyledons</taxon>
        <taxon>Gunneridae</taxon>
        <taxon>Pentapetalae</taxon>
        <taxon>rosids</taxon>
        <taxon>fabids</taxon>
        <taxon>Fabales</taxon>
        <taxon>Fabaceae</taxon>
        <taxon>Papilionoideae</taxon>
        <taxon>50 kb inversion clade</taxon>
        <taxon>dalbergioids sensu lato</taxon>
        <taxon>Dalbergieae</taxon>
        <taxon>Pterocarpus clade</taxon>
        <taxon>Arachis</taxon>
    </lineage>
</organism>
<protein>
    <submittedName>
        <fullName evidence="2">Uncharacterized protein</fullName>
    </submittedName>
</protein>
<reference evidence="2 3" key="1">
    <citation type="submission" date="2019-01" db="EMBL/GenBank/DDBJ databases">
        <title>Sequencing of cultivated peanut Arachis hypogaea provides insights into genome evolution and oil improvement.</title>
        <authorList>
            <person name="Chen X."/>
        </authorList>
    </citation>
    <scope>NUCLEOTIDE SEQUENCE [LARGE SCALE GENOMIC DNA]</scope>
    <source>
        <strain evidence="3">cv. Fuhuasheng</strain>
        <tissue evidence="2">Leaves</tissue>
    </source>
</reference>
<dbReference type="AlphaFoldDB" id="A0A445A2E2"/>
<evidence type="ECO:0000256" key="1">
    <source>
        <dbReference type="SAM" id="Coils"/>
    </source>
</evidence>
<proteinExistence type="predicted"/>
<keyword evidence="1" id="KW-0175">Coiled coil</keyword>
<gene>
    <name evidence="2" type="ORF">Ahy_B03g065784</name>
</gene>
<dbReference type="Proteomes" id="UP000289738">
    <property type="component" value="Chromosome B03"/>
</dbReference>
<dbReference type="InterPro" id="IPR052799">
    <property type="entry name" value="Rho_GAP_Regulators"/>
</dbReference>
<comment type="caution">
    <text evidence="2">The sequence shown here is derived from an EMBL/GenBank/DDBJ whole genome shotgun (WGS) entry which is preliminary data.</text>
</comment>
<evidence type="ECO:0000313" key="3">
    <source>
        <dbReference type="Proteomes" id="UP000289738"/>
    </source>
</evidence>
<dbReference type="PANTHER" id="PTHR46265">
    <property type="entry name" value="RHO GTPASE-ACTIVATING PROTEIN 7"/>
    <property type="match status" value="1"/>
</dbReference>
<evidence type="ECO:0000313" key="2">
    <source>
        <dbReference type="EMBL" id="RYR20599.1"/>
    </source>
</evidence>
<dbReference type="EMBL" id="SDMP01000013">
    <property type="protein sequence ID" value="RYR20599.1"/>
    <property type="molecule type" value="Genomic_DNA"/>
</dbReference>
<sequence length="169" mass="19666">MSFQPFHPLKKDVPKLTRRKSKKVREDLIPSSFDSEFGNFKSSRKNFTLFELQDATDDFSHGRDKRLVKSLVVGRPILLALEDIDGGPSFLEKALRFLEKYRTKVKGILKQLADVEEVDRIVQEYEQAFRRYEATWWLRKVVGVIAAKDLPTKPSKEEFNLLTFLGLFV</sequence>
<dbReference type="PANTHER" id="PTHR46265:SF2">
    <property type="entry name" value="RHO GTPASE-ACTIVATING PROTEIN 7"/>
    <property type="match status" value="1"/>
</dbReference>
<name>A0A445A2E2_ARAHY</name>
<keyword evidence="3" id="KW-1185">Reference proteome</keyword>
<feature type="coiled-coil region" evidence="1">
    <location>
        <begin position="98"/>
        <end position="135"/>
    </location>
</feature>